<gene>
    <name evidence="1" type="ORF">ACOLOM_LOCUS10757</name>
</gene>
<dbReference type="EMBL" id="CAJVPT010035893">
    <property type="protein sequence ID" value="CAG8712807.1"/>
    <property type="molecule type" value="Genomic_DNA"/>
</dbReference>
<proteinExistence type="predicted"/>
<organism evidence="1 2">
    <name type="scientific">Acaulospora colombiana</name>
    <dbReference type="NCBI Taxonomy" id="27376"/>
    <lineage>
        <taxon>Eukaryota</taxon>
        <taxon>Fungi</taxon>
        <taxon>Fungi incertae sedis</taxon>
        <taxon>Mucoromycota</taxon>
        <taxon>Glomeromycotina</taxon>
        <taxon>Glomeromycetes</taxon>
        <taxon>Diversisporales</taxon>
        <taxon>Acaulosporaceae</taxon>
        <taxon>Acaulospora</taxon>
    </lineage>
</organism>
<comment type="caution">
    <text evidence="1">The sequence shown here is derived from an EMBL/GenBank/DDBJ whole genome shotgun (WGS) entry which is preliminary data.</text>
</comment>
<evidence type="ECO:0000313" key="1">
    <source>
        <dbReference type="EMBL" id="CAG8712807.1"/>
    </source>
</evidence>
<keyword evidence="2" id="KW-1185">Reference proteome</keyword>
<name>A0ACA9PIY3_9GLOM</name>
<evidence type="ECO:0000313" key="2">
    <source>
        <dbReference type="Proteomes" id="UP000789525"/>
    </source>
</evidence>
<accession>A0ACA9PIY3</accession>
<dbReference type="Proteomes" id="UP000789525">
    <property type="component" value="Unassembled WGS sequence"/>
</dbReference>
<sequence>MEIETAKPKNPKPSNASDELKVLPPSFTVFLEMALPYYPVNNISGRFNIALSFAFGTMFALYFAAPISGGHTAPNFTLAFASFRKFPWKLAGAFIATGIAYLSYYSTIHHLNANTDGSIEFAALYLTRPNSYVNTGYKI</sequence>
<reference evidence="1" key="1">
    <citation type="submission" date="2021-06" db="EMBL/GenBank/DDBJ databases">
        <authorList>
            <person name="Kallberg Y."/>
            <person name="Tangrot J."/>
            <person name="Rosling A."/>
        </authorList>
    </citation>
    <scope>NUCLEOTIDE SEQUENCE</scope>
    <source>
        <strain evidence="1">CL356</strain>
    </source>
</reference>
<protein>
    <submittedName>
        <fullName evidence="1">13248_t:CDS:1</fullName>
    </submittedName>
</protein>
<feature type="non-terminal residue" evidence="1">
    <location>
        <position position="139"/>
    </location>
</feature>